<evidence type="ECO:0000256" key="3">
    <source>
        <dbReference type="ARBA" id="ARBA00012929"/>
    </source>
</evidence>
<dbReference type="InterPro" id="IPR005913">
    <property type="entry name" value="dTDP_dehydrorham_reduct"/>
</dbReference>
<evidence type="ECO:0000256" key="4">
    <source>
        <dbReference type="ARBA" id="ARBA00017099"/>
    </source>
</evidence>
<sequence length="291" mass="32132">MSKPVIIVTGANGQVGQELQVLSASYTAFEFVFTDADNMPINEEAAVQEIFATHRPAFCLNCAAYTAVDKAETDQELAFSVNAEGVRILALACKNYNTRFIHISTDYVFDGQSPVPYKEDAPTDPVNQYGASKLKGEQLCQQYNPDAIIIRTAWVYSSFGKNFVKTMMKLMAERPAISVVNDQVGAPTYAADLAGCMMKIVANTQASTANWHSGMYHYSNQGRISWFDFAVAIKELTGSSCTVNPIPSEQFPTPAKRPSFSLLDTNKIRQTFGCTIPDWKESLKLCIRLLN</sequence>
<keyword evidence="6" id="KW-0521">NADP</keyword>
<dbReference type="Pfam" id="PF04321">
    <property type="entry name" value="RmlD_sub_bind"/>
    <property type="match status" value="1"/>
</dbReference>
<reference evidence="8 9" key="1">
    <citation type="submission" date="2021-03" db="EMBL/GenBank/DDBJ databases">
        <title>Assistant Professor.</title>
        <authorList>
            <person name="Huq M.A."/>
        </authorList>
    </citation>
    <scope>NUCLEOTIDE SEQUENCE [LARGE SCALE GENOMIC DNA]</scope>
    <source>
        <strain evidence="8 9">MAH-29</strain>
    </source>
</reference>
<proteinExistence type="inferred from homology"/>
<accession>A0ABS3YVV1</accession>
<evidence type="ECO:0000256" key="5">
    <source>
        <dbReference type="ARBA" id="ARBA00048200"/>
    </source>
</evidence>
<dbReference type="Gene3D" id="3.90.25.10">
    <property type="entry name" value="UDP-galactose 4-epimerase, domain 1"/>
    <property type="match status" value="1"/>
</dbReference>
<comment type="similarity">
    <text evidence="2 6">Belongs to the dTDP-4-dehydrorhamnose reductase family.</text>
</comment>
<evidence type="ECO:0000313" key="9">
    <source>
        <dbReference type="Proteomes" id="UP000677244"/>
    </source>
</evidence>
<comment type="pathway">
    <text evidence="1 6">Carbohydrate biosynthesis; dTDP-L-rhamnose biosynthesis.</text>
</comment>
<keyword evidence="9" id="KW-1185">Reference proteome</keyword>
<evidence type="ECO:0000313" key="8">
    <source>
        <dbReference type="EMBL" id="MBO9201535.1"/>
    </source>
</evidence>
<comment type="catalytic activity">
    <reaction evidence="5">
        <text>dTDP-beta-L-rhamnose + NADP(+) = dTDP-4-dehydro-beta-L-rhamnose + NADPH + H(+)</text>
        <dbReference type="Rhea" id="RHEA:21796"/>
        <dbReference type="ChEBI" id="CHEBI:15378"/>
        <dbReference type="ChEBI" id="CHEBI:57510"/>
        <dbReference type="ChEBI" id="CHEBI:57783"/>
        <dbReference type="ChEBI" id="CHEBI:58349"/>
        <dbReference type="ChEBI" id="CHEBI:62830"/>
        <dbReference type="EC" id="1.1.1.133"/>
    </reaction>
</comment>
<dbReference type="GO" id="GO:0008831">
    <property type="term" value="F:dTDP-4-dehydrorhamnose reductase activity"/>
    <property type="evidence" value="ECO:0007669"/>
    <property type="project" value="UniProtKB-EC"/>
</dbReference>
<evidence type="ECO:0000256" key="2">
    <source>
        <dbReference type="ARBA" id="ARBA00010944"/>
    </source>
</evidence>
<dbReference type="InterPro" id="IPR036291">
    <property type="entry name" value="NAD(P)-bd_dom_sf"/>
</dbReference>
<dbReference type="CDD" id="cd05254">
    <property type="entry name" value="dTDP_HR_like_SDR_e"/>
    <property type="match status" value="1"/>
</dbReference>
<evidence type="ECO:0000256" key="1">
    <source>
        <dbReference type="ARBA" id="ARBA00004781"/>
    </source>
</evidence>
<feature type="domain" description="RmlD-like substrate binding" evidence="7">
    <location>
        <begin position="6"/>
        <end position="288"/>
    </location>
</feature>
<dbReference type="PANTHER" id="PTHR10491:SF4">
    <property type="entry name" value="METHIONINE ADENOSYLTRANSFERASE 2 SUBUNIT BETA"/>
    <property type="match status" value="1"/>
</dbReference>
<keyword evidence="6 8" id="KW-0560">Oxidoreductase</keyword>
<protein>
    <recommendedName>
        <fullName evidence="4 6">dTDP-4-dehydrorhamnose reductase</fullName>
        <ecNumber evidence="3 6">1.1.1.133</ecNumber>
    </recommendedName>
</protein>
<comment type="caution">
    <text evidence="8">The sequence shown here is derived from an EMBL/GenBank/DDBJ whole genome shotgun (WGS) entry which is preliminary data.</text>
</comment>
<dbReference type="EC" id="1.1.1.133" evidence="3 6"/>
<dbReference type="NCBIfam" id="TIGR01214">
    <property type="entry name" value="rmlD"/>
    <property type="match status" value="1"/>
</dbReference>
<dbReference type="PANTHER" id="PTHR10491">
    <property type="entry name" value="DTDP-4-DEHYDRORHAMNOSE REDUCTASE"/>
    <property type="match status" value="1"/>
</dbReference>
<dbReference type="EMBL" id="JAGHKO010000003">
    <property type="protein sequence ID" value="MBO9201535.1"/>
    <property type="molecule type" value="Genomic_DNA"/>
</dbReference>
<dbReference type="SUPFAM" id="SSF51735">
    <property type="entry name" value="NAD(P)-binding Rossmann-fold domains"/>
    <property type="match status" value="1"/>
</dbReference>
<dbReference type="Proteomes" id="UP000677244">
    <property type="component" value="Unassembled WGS sequence"/>
</dbReference>
<gene>
    <name evidence="8" type="primary">rfbD</name>
    <name evidence="8" type="ORF">J7I42_14730</name>
</gene>
<evidence type="ECO:0000259" key="7">
    <source>
        <dbReference type="Pfam" id="PF04321"/>
    </source>
</evidence>
<evidence type="ECO:0000256" key="6">
    <source>
        <dbReference type="RuleBase" id="RU364082"/>
    </source>
</evidence>
<dbReference type="InterPro" id="IPR029903">
    <property type="entry name" value="RmlD-like-bd"/>
</dbReference>
<name>A0ABS3YVV1_9BACT</name>
<organism evidence="8 9">
    <name type="scientific">Niastella soli</name>
    <dbReference type="NCBI Taxonomy" id="2821487"/>
    <lineage>
        <taxon>Bacteria</taxon>
        <taxon>Pseudomonadati</taxon>
        <taxon>Bacteroidota</taxon>
        <taxon>Chitinophagia</taxon>
        <taxon>Chitinophagales</taxon>
        <taxon>Chitinophagaceae</taxon>
        <taxon>Niastella</taxon>
    </lineage>
</organism>
<dbReference type="RefSeq" id="WP_209139588.1">
    <property type="nucleotide sequence ID" value="NZ_JAGHKO010000003.1"/>
</dbReference>
<comment type="function">
    <text evidence="6">Catalyzes the reduction of dTDP-6-deoxy-L-lyxo-4-hexulose to yield dTDP-L-rhamnose.</text>
</comment>
<dbReference type="Gene3D" id="3.40.50.720">
    <property type="entry name" value="NAD(P)-binding Rossmann-like Domain"/>
    <property type="match status" value="1"/>
</dbReference>